<accession>A0ABV1SAC5</accession>
<reference evidence="2 3" key="1">
    <citation type="submission" date="2024-06" db="EMBL/GenBank/DDBJ databases">
        <title>Construction of an artificial bacterial consortium using nitrogen cycle bacteria from Cuatro Cienegas Basin and a mangrove forest.</title>
        <authorList>
            <person name="Aguilera-Najera D."/>
            <person name="Marquez-Cianci L."/>
            <person name="Martinez-Perez E."/>
            <person name="Rosas-Barrera M."/>
            <person name="Rodriguez-Cruz U.E."/>
            <person name="Tapia-Lopez R."/>
            <person name="Eguiarte L.E."/>
            <person name="Souza-Saldivar V."/>
        </authorList>
    </citation>
    <scope>NUCLEOTIDE SEQUENCE [LARGE SCALE GENOMIC DNA]</scope>
    <source>
        <strain evidence="2 3">S14-15</strain>
    </source>
</reference>
<keyword evidence="1" id="KW-0472">Membrane</keyword>
<keyword evidence="3" id="KW-1185">Reference proteome</keyword>
<dbReference type="Proteomes" id="UP001467674">
    <property type="component" value="Unassembled WGS sequence"/>
</dbReference>
<evidence type="ECO:0000256" key="1">
    <source>
        <dbReference type="SAM" id="Phobius"/>
    </source>
</evidence>
<organism evidence="2 3">
    <name type="scientific">Bacillus altitudinis</name>
    <dbReference type="NCBI Taxonomy" id="293387"/>
    <lineage>
        <taxon>Bacteria</taxon>
        <taxon>Bacillati</taxon>
        <taxon>Bacillota</taxon>
        <taxon>Bacilli</taxon>
        <taxon>Bacillales</taxon>
        <taxon>Bacillaceae</taxon>
        <taxon>Bacillus</taxon>
    </lineage>
</organism>
<keyword evidence="1" id="KW-1133">Transmembrane helix</keyword>
<proteinExistence type="predicted"/>
<name>A0ABV1SAC5_BACAB</name>
<dbReference type="EMBL" id="JBEOME010000018">
    <property type="protein sequence ID" value="MER3123507.1"/>
    <property type="molecule type" value="Genomic_DNA"/>
</dbReference>
<keyword evidence="1" id="KW-0812">Transmembrane</keyword>
<evidence type="ECO:0000313" key="3">
    <source>
        <dbReference type="Proteomes" id="UP001467674"/>
    </source>
</evidence>
<feature type="transmembrane region" description="Helical" evidence="1">
    <location>
        <begin position="15"/>
        <end position="38"/>
    </location>
</feature>
<protein>
    <submittedName>
        <fullName evidence="2">Uncharacterized protein</fullName>
    </submittedName>
</protein>
<gene>
    <name evidence="2" type="ORF">ABQG71_20315</name>
</gene>
<evidence type="ECO:0000313" key="2">
    <source>
        <dbReference type="EMBL" id="MER3123507.1"/>
    </source>
</evidence>
<comment type="caution">
    <text evidence="2">The sequence shown here is derived from an EMBL/GenBank/DDBJ whole genome shotgun (WGS) entry which is preliminary data.</text>
</comment>
<dbReference type="RefSeq" id="WP_268359765.1">
    <property type="nucleotide sequence ID" value="NZ_CP128109.1"/>
</dbReference>
<sequence>MNLNTIIFDGEFDAWLTFFLFGPIMGVPVLFVYMYAIFNKIPGERQEQIQQYEEYIVELEEENRSLKERQKLFE</sequence>